<sequence length="363" mass="37991">MSKMSRLIVVLIAGLTAVSLTAVSVADAEAKTWKPAIAVYLADGTTPVGTTQLHPGDQVVVKGTGFDPNANTTGGLPVPVPPGVPHGTFVTFGAFSPNWKPSKGAPESARTTVRAQTKWALARDALNRVPDVPFDMRRTVRQQWVELSRAGEFTARITLATPKTIPAGGRWGVYTFGAAGTVNAAQELMTPLNYSTAAGPNTPTPAPKNLVWAYSPTFAETVRGTTGGALSGNGGAAVDDAGRLSFELVGNTVRDGRGELRYRGTVVASTKFHLLEIALADPIIRIDGDRAVLTMRTSTTDMNGDDVLRRIAIADLSLSPAQVARLSRGDDVTGVAASFRRGITPTSLAALSLGTASPVNITF</sequence>
<dbReference type="KEGG" id="goq:ACH46_01725"/>
<dbReference type="Proteomes" id="UP000063789">
    <property type="component" value="Chromosome"/>
</dbReference>
<evidence type="ECO:0000313" key="3">
    <source>
        <dbReference type="EMBL" id="ALG83460.1"/>
    </source>
</evidence>
<feature type="signal peptide" evidence="1">
    <location>
        <begin position="1"/>
        <end position="22"/>
    </location>
</feature>
<gene>
    <name evidence="3" type="ORF">ACH46_01725</name>
</gene>
<keyword evidence="1" id="KW-0732">Signal</keyword>
<reference evidence="3 4" key="2">
    <citation type="journal article" date="2017" name="Int. J. Syst. Evol. Microbiol.">
        <title>Gordonia phthalatica sp. nov., a di-n-butyl phthalate-degrading bacterium isolated from activated sludge.</title>
        <authorList>
            <person name="Jin D."/>
            <person name="Kong X."/>
            <person name="Jia M."/>
            <person name="Yu X."/>
            <person name="Wang X."/>
            <person name="Zhuang X."/>
            <person name="Deng Y."/>
            <person name="Bai Z."/>
        </authorList>
    </citation>
    <scope>NUCLEOTIDE SEQUENCE [LARGE SCALE GENOMIC DNA]</scope>
    <source>
        <strain evidence="3 4">QH-11</strain>
    </source>
</reference>
<name>A0A0N9N8Z4_9ACTN</name>
<dbReference type="OrthoDB" id="7210788at2"/>
<dbReference type="RefSeq" id="WP_062391411.1">
    <property type="nucleotide sequence ID" value="NZ_CP011853.1"/>
</dbReference>
<dbReference type="PATRIC" id="fig|1136941.3.peg.346"/>
<dbReference type="InterPro" id="IPR007331">
    <property type="entry name" value="Htaa"/>
</dbReference>
<keyword evidence="4" id="KW-1185">Reference proteome</keyword>
<dbReference type="STRING" id="1136941.ACH46_01725"/>
<protein>
    <recommendedName>
        <fullName evidence="2">Htaa domain-containing protein</fullName>
    </recommendedName>
</protein>
<dbReference type="EMBL" id="CP011853">
    <property type="protein sequence ID" value="ALG83460.1"/>
    <property type="molecule type" value="Genomic_DNA"/>
</dbReference>
<organism evidence="3 4">
    <name type="scientific">Gordonia phthalatica</name>
    <dbReference type="NCBI Taxonomy" id="1136941"/>
    <lineage>
        <taxon>Bacteria</taxon>
        <taxon>Bacillati</taxon>
        <taxon>Actinomycetota</taxon>
        <taxon>Actinomycetes</taxon>
        <taxon>Mycobacteriales</taxon>
        <taxon>Gordoniaceae</taxon>
        <taxon>Gordonia</taxon>
    </lineage>
</organism>
<feature type="chain" id="PRO_5038925357" description="Htaa domain-containing protein" evidence="1">
    <location>
        <begin position="23"/>
        <end position="363"/>
    </location>
</feature>
<evidence type="ECO:0000259" key="2">
    <source>
        <dbReference type="Pfam" id="PF04213"/>
    </source>
</evidence>
<evidence type="ECO:0000256" key="1">
    <source>
        <dbReference type="SAM" id="SignalP"/>
    </source>
</evidence>
<accession>A0A0N9N8Z4</accession>
<dbReference type="Pfam" id="PF04213">
    <property type="entry name" value="HtaA"/>
    <property type="match status" value="1"/>
</dbReference>
<proteinExistence type="predicted"/>
<reference evidence="4" key="1">
    <citation type="submission" date="2015-06" db="EMBL/GenBank/DDBJ databases">
        <title>Complete genome sequence and metabolic analysis of phthalate degradation pathway in Gordonia sp. QH-11.</title>
        <authorList>
            <person name="Jin D."/>
            <person name="Kong X."/>
            <person name="Bai Z."/>
        </authorList>
    </citation>
    <scope>NUCLEOTIDE SEQUENCE [LARGE SCALE GENOMIC DNA]</scope>
    <source>
        <strain evidence="4">QH-11</strain>
    </source>
</reference>
<dbReference type="AlphaFoldDB" id="A0A0N9N8Z4"/>
<feature type="domain" description="Htaa" evidence="2">
    <location>
        <begin position="210"/>
        <end position="336"/>
    </location>
</feature>
<evidence type="ECO:0000313" key="4">
    <source>
        <dbReference type="Proteomes" id="UP000063789"/>
    </source>
</evidence>